<feature type="region of interest" description="Disordered" evidence="1">
    <location>
        <begin position="1"/>
        <end position="28"/>
    </location>
</feature>
<evidence type="ECO:0000256" key="1">
    <source>
        <dbReference type="SAM" id="MobiDB-lite"/>
    </source>
</evidence>
<accession>A0A9N9T528</accession>
<proteinExistence type="predicted"/>
<reference evidence="2" key="1">
    <citation type="submission" date="2022-01" db="EMBL/GenBank/DDBJ databases">
        <authorList>
            <person name="King R."/>
        </authorList>
    </citation>
    <scope>NUCLEOTIDE SEQUENCE</scope>
</reference>
<feature type="compositionally biased region" description="Basic residues" evidence="1">
    <location>
        <begin position="198"/>
        <end position="209"/>
    </location>
</feature>
<protein>
    <submittedName>
        <fullName evidence="2">Uncharacterized protein</fullName>
    </submittedName>
</protein>
<keyword evidence="3" id="KW-1185">Reference proteome</keyword>
<name>A0A9N9T528_DIABA</name>
<dbReference type="OrthoDB" id="6783828at2759"/>
<evidence type="ECO:0000313" key="2">
    <source>
        <dbReference type="EMBL" id="CAG9834547.1"/>
    </source>
</evidence>
<dbReference type="AlphaFoldDB" id="A0A9N9T528"/>
<gene>
    <name evidence="2" type="ORF">DIABBA_LOCUS7841</name>
</gene>
<dbReference type="EMBL" id="OU898280">
    <property type="protein sequence ID" value="CAG9834547.1"/>
    <property type="molecule type" value="Genomic_DNA"/>
</dbReference>
<evidence type="ECO:0000313" key="3">
    <source>
        <dbReference type="Proteomes" id="UP001153709"/>
    </source>
</evidence>
<feature type="region of interest" description="Disordered" evidence="1">
    <location>
        <begin position="198"/>
        <end position="220"/>
    </location>
</feature>
<organism evidence="2 3">
    <name type="scientific">Diabrotica balteata</name>
    <name type="common">Banded cucumber beetle</name>
    <dbReference type="NCBI Taxonomy" id="107213"/>
    <lineage>
        <taxon>Eukaryota</taxon>
        <taxon>Metazoa</taxon>
        <taxon>Ecdysozoa</taxon>
        <taxon>Arthropoda</taxon>
        <taxon>Hexapoda</taxon>
        <taxon>Insecta</taxon>
        <taxon>Pterygota</taxon>
        <taxon>Neoptera</taxon>
        <taxon>Endopterygota</taxon>
        <taxon>Coleoptera</taxon>
        <taxon>Polyphaga</taxon>
        <taxon>Cucujiformia</taxon>
        <taxon>Chrysomeloidea</taxon>
        <taxon>Chrysomelidae</taxon>
        <taxon>Galerucinae</taxon>
        <taxon>Diabroticina</taxon>
        <taxon>Diabroticites</taxon>
        <taxon>Diabrotica</taxon>
    </lineage>
</organism>
<sequence>MEEDAITGHRPPDELHSENSSKKTNMDDNRTVNNLIVFENRYKPSDKDPFFVYIEHKNKHIVDPYIHPVVQCYICLRYSHLSKQCKSKESRCKKFTDTTHTVETCNENNHYIYCKTNDHTSLSRKCPIYEKQKKIKAIMASENITFREAEQLHNNSSYEKIITYIRFSILNNIINFNSSPTSSNNVPNFTINKLVRKTNHTTTTNKRKATSPPILPHTSV</sequence>
<dbReference type="Proteomes" id="UP001153709">
    <property type="component" value="Chromosome 5"/>
</dbReference>